<accession>A0A142E804</accession>
<evidence type="ECO:0000313" key="4">
    <source>
        <dbReference type="EMBL" id="THJ47310.1"/>
    </source>
</evidence>
<protein>
    <submittedName>
        <fullName evidence="2">Uncharacterized protein</fullName>
    </submittedName>
</protein>
<dbReference type="Proteomes" id="UP000241986">
    <property type="component" value="Unassembled WGS sequence"/>
</dbReference>
<dbReference type="Proteomes" id="UP000439123">
    <property type="component" value="Unassembled WGS sequence"/>
</dbReference>
<reference evidence="1 8" key="4">
    <citation type="submission" date="2018-11" db="EMBL/GenBank/DDBJ databases">
        <title>Complete genome sequence of multidrug-resistant Aeromonas veronii strain MS-18-37.</title>
        <authorList>
            <person name="Abdelhamed H."/>
            <person name="Lawrence M."/>
            <person name="Waldbieser G."/>
        </authorList>
    </citation>
    <scope>NUCLEOTIDE SEQUENCE [LARGE SCALE GENOMIC DNA]</scope>
    <source>
        <strain evidence="1 8">MS-18-37</strain>
    </source>
</reference>
<dbReference type="EMBL" id="SSUX01000002">
    <property type="protein sequence ID" value="THJ47310.1"/>
    <property type="molecule type" value="Genomic_DNA"/>
</dbReference>
<reference evidence="6 11" key="7">
    <citation type="submission" date="2019-10" db="EMBL/GenBank/DDBJ databases">
        <authorList>
            <person name="Karimi E."/>
        </authorList>
    </citation>
    <scope>NUCLEOTIDE SEQUENCE [LARGE SCALE GENOMIC DNA]</scope>
    <source>
        <strain evidence="6">Aeromonas sp. 8C</strain>
    </source>
</reference>
<evidence type="ECO:0000313" key="9">
    <source>
        <dbReference type="Proteomes" id="UP000281725"/>
    </source>
</evidence>
<sequence>MFSLLLCASLWQFDAPVPAGEPPKEFAITHQEASPALRDRVADQLGHAWQAKEPGTRLTFSEPAPRYAGESPLTRMLNDRDDGWESRLQIEW</sequence>
<reference evidence="5" key="5">
    <citation type="journal article" date="2019" name="PLoS ONE">
        <title>Identification and characterization of putative Aeromonas spp. T3SS effectors.</title>
        <authorList>
            <person name="Rangel L.T."/>
            <person name="Marden J."/>
            <person name="Colston S."/>
            <person name="Setubal J.C."/>
            <person name="Graf J."/>
            <person name="Gogarten J.P."/>
        </authorList>
    </citation>
    <scope>NUCLEOTIDE SEQUENCE</scope>
    <source>
        <strain evidence="5">BAQ071013-135</strain>
    </source>
</reference>
<accession>A0A653L675</accession>
<reference evidence="5" key="1">
    <citation type="submission" date="2017-10" db="EMBL/GenBank/DDBJ databases">
        <authorList>
            <person name="Colston S.M."/>
            <person name="Graf J."/>
        </authorList>
    </citation>
    <scope>NUCLEOTIDE SEQUENCE</scope>
    <source>
        <strain evidence="5">BAQ071013-135</strain>
    </source>
</reference>
<dbReference type="RefSeq" id="WP_005358417.1">
    <property type="nucleotide sequence ID" value="NZ_CAWQUP010000003.1"/>
</dbReference>
<organism evidence="2 7">
    <name type="scientific">Aeromonas veronii</name>
    <dbReference type="NCBI Taxonomy" id="654"/>
    <lineage>
        <taxon>Bacteria</taxon>
        <taxon>Pseudomonadati</taxon>
        <taxon>Pseudomonadota</taxon>
        <taxon>Gammaproteobacteria</taxon>
        <taxon>Aeromonadales</taxon>
        <taxon>Aeromonadaceae</taxon>
        <taxon>Aeromonas</taxon>
    </lineage>
</organism>
<evidence type="ECO:0000313" key="6">
    <source>
        <dbReference type="EMBL" id="VXA86763.1"/>
    </source>
</evidence>
<reference evidence="3 9" key="3">
    <citation type="submission" date="2018-09" db="EMBL/GenBank/DDBJ databases">
        <title>Genome sequencing of Aeromonas veronii MS-17-88.</title>
        <authorList>
            <person name="Tekedar H.C."/>
            <person name="Arick M.A."/>
            <person name="Hsu C.-Y."/>
            <person name="Thrash A."/>
            <person name="Karsi A."/>
            <person name="Lawrence M.L."/>
            <person name="Abdelhamed H."/>
        </authorList>
    </citation>
    <scope>NUCLEOTIDE SEQUENCE [LARGE SCALE GENOMIC DNA]</scope>
    <source>
        <strain evidence="3 9">MS 17-88</strain>
    </source>
</reference>
<proteinExistence type="predicted"/>
<dbReference type="Proteomes" id="UP000796104">
    <property type="component" value="Unassembled WGS sequence"/>
</dbReference>
<evidence type="ECO:0000313" key="3">
    <source>
        <dbReference type="EMBL" id="RKJ89363.1"/>
    </source>
</evidence>
<evidence type="ECO:0000313" key="1">
    <source>
        <dbReference type="EMBL" id="AYV38372.1"/>
    </source>
</evidence>
<dbReference type="Proteomes" id="UP000267614">
    <property type="component" value="Chromosome"/>
</dbReference>
<reference evidence="2 7" key="2">
    <citation type="submission" date="2018-03" db="EMBL/GenBank/DDBJ databases">
        <title>Aeromonas veronii whole genome sequencing and analysis.</title>
        <authorList>
            <person name="Xie H."/>
            <person name="Liu T."/>
            <person name="Wang K."/>
        </authorList>
    </citation>
    <scope>NUCLEOTIDE SEQUENCE [LARGE SCALE GENOMIC DNA]</scope>
    <source>
        <strain evidence="2 7">XH.VA.1</strain>
    </source>
</reference>
<dbReference type="EMBL" id="PZKL01000012">
    <property type="protein sequence ID" value="PTH82507.1"/>
    <property type="molecule type" value="Genomic_DNA"/>
</dbReference>
<dbReference type="KEGG" id="avo:AMS64_18985"/>
<dbReference type="AlphaFoldDB" id="A0A142E804"/>
<evidence type="ECO:0000313" key="11">
    <source>
        <dbReference type="Proteomes" id="UP000439123"/>
    </source>
</evidence>
<evidence type="ECO:0000313" key="7">
    <source>
        <dbReference type="Proteomes" id="UP000241986"/>
    </source>
</evidence>
<dbReference type="EMBL" id="RAWX01000002">
    <property type="protein sequence ID" value="RKJ89363.1"/>
    <property type="molecule type" value="Genomic_DNA"/>
</dbReference>
<evidence type="ECO:0000313" key="8">
    <source>
        <dbReference type="Proteomes" id="UP000267614"/>
    </source>
</evidence>
<dbReference type="Proteomes" id="UP000281725">
    <property type="component" value="Unassembled WGS sequence"/>
</dbReference>
<gene>
    <name evidence="6" type="ORF">AERO8C_30299</name>
    <name evidence="5" type="ORF">CF123_03210</name>
    <name evidence="3" type="ORF">D6R50_08865</name>
    <name evidence="2" type="ORF">DAA48_03850</name>
    <name evidence="4" type="ORF">E8Q35_02940</name>
    <name evidence="1" type="ORF">EFI48_16980</name>
</gene>
<dbReference type="EMBL" id="PDXJ01000002">
    <property type="protein sequence ID" value="TND56956.1"/>
    <property type="molecule type" value="Genomic_DNA"/>
</dbReference>
<reference evidence="4 10" key="6">
    <citation type="submission" date="2019-04" db="EMBL/GenBank/DDBJ databases">
        <title>Comparative genomics of Aeromonas veronii strains pathogenic to fish.</title>
        <authorList>
            <person name="Cascarano M.C."/>
            <person name="Smyrli M."/>
            <person name="Katharios P."/>
        </authorList>
    </citation>
    <scope>NUCLEOTIDE SEQUENCE [LARGE SCALE GENOMIC DNA]</scope>
    <source>
        <strain evidence="4 10">XU1</strain>
    </source>
</reference>
<dbReference type="EMBL" id="CABWLC010000016">
    <property type="protein sequence ID" value="VXA86763.1"/>
    <property type="molecule type" value="Genomic_DNA"/>
</dbReference>
<evidence type="ECO:0000313" key="2">
    <source>
        <dbReference type="EMBL" id="PTH82507.1"/>
    </source>
</evidence>
<evidence type="ECO:0000313" key="10">
    <source>
        <dbReference type="Proteomes" id="UP000309618"/>
    </source>
</evidence>
<evidence type="ECO:0000313" key="5">
    <source>
        <dbReference type="EMBL" id="TND56956.1"/>
    </source>
</evidence>
<dbReference type="Proteomes" id="UP000309618">
    <property type="component" value="Unassembled WGS sequence"/>
</dbReference>
<dbReference type="EMBL" id="CP033604">
    <property type="protein sequence ID" value="AYV38372.1"/>
    <property type="molecule type" value="Genomic_DNA"/>
</dbReference>
<name>A0A142E804_AERVE</name>